<evidence type="ECO:0000256" key="2">
    <source>
        <dbReference type="ARBA" id="ARBA00022448"/>
    </source>
</evidence>
<evidence type="ECO:0000313" key="15">
    <source>
        <dbReference type="RefSeq" id="XP_065653267.1"/>
    </source>
</evidence>
<keyword evidence="7 11" id="KW-0472">Membrane</keyword>
<evidence type="ECO:0000256" key="8">
    <source>
        <dbReference type="ARBA" id="ARBA00041016"/>
    </source>
</evidence>
<dbReference type="InterPro" id="IPR017871">
    <property type="entry name" value="ABC_transporter-like_CS"/>
</dbReference>
<evidence type="ECO:0000256" key="6">
    <source>
        <dbReference type="ARBA" id="ARBA00022989"/>
    </source>
</evidence>
<evidence type="ECO:0000259" key="13">
    <source>
        <dbReference type="PROSITE" id="PS50929"/>
    </source>
</evidence>
<dbReference type="PANTHER" id="PTHR24221:SF402">
    <property type="entry name" value="IRON-SULFUR CLUSTERS TRANSPORTER ABCB7, MITOCHONDRIAL"/>
    <property type="match status" value="1"/>
</dbReference>
<feature type="transmembrane region" description="Helical" evidence="11">
    <location>
        <begin position="321"/>
        <end position="339"/>
    </location>
</feature>
<dbReference type="InterPro" id="IPR003593">
    <property type="entry name" value="AAA+_ATPase"/>
</dbReference>
<evidence type="ECO:0000256" key="1">
    <source>
        <dbReference type="ARBA" id="ARBA00004225"/>
    </source>
</evidence>
<dbReference type="Gene3D" id="1.20.1560.10">
    <property type="entry name" value="ABC transporter type 1, transmembrane domain"/>
    <property type="match status" value="1"/>
</dbReference>
<feature type="domain" description="ABC transporter" evidence="12">
    <location>
        <begin position="411"/>
        <end position="645"/>
    </location>
</feature>
<evidence type="ECO:0000256" key="7">
    <source>
        <dbReference type="ARBA" id="ARBA00023136"/>
    </source>
</evidence>
<sequence>MLSCCTRNCLKYRLNSLKNILSSNELKLITSSRAATNNIDDKKIEKNVDVKKVEKNDVYKVIRTLSIHVWPKNEPKLKARVVAAVGFLFGAKLLNVQVPFLFKYAIDSLNDSPLIINDVETAVVSTVTAMILGYGAARTGSCLFNELRNAVFAQVTQNAIRKVSRETFMHLHKLDMSYHLSRQTGMLSKAIDRGTSGIAYFLHALVFNIFPTIFEVSLVSCILTYSCGLPFTFTALSCIGIYAAFTFSVTEWRTKFRIQMNNADNECGIRAMDSLINYETVKYFNNESFETEQYDKLLQKYEEASIKTATSLAFLNFGQNLIFSTTLTAVMLMASQSIIQGTMTIGDLVMINGLLYQLTIPLNFLGTVYRDLRQSVIDMQSIFTLLDIKSKVIESPKAVPLLFLKGDQKDITFENICFQYPNGPVIFKDLSFTIKYGKKTAIVGGSGSGKSTVVRLLYRFFDPNDGKILIGHRDIKDYTIESLRKSIGVVPQDQVLFNDTILYNVQYGRVSATAEEVYEAAKMADIHNSVMRMPKGYQTPVGERGLMLSGGEKQRVAIARAVLKTSPILIYDEATSSLDSITEKNILESIKLITKDRTSLFIAHRLSTITDADEILVIGDKKIAESGTHRELLADSNSFYSYLWHKQNDFSSF</sequence>
<accession>A0ABM4BVP9</accession>
<comment type="catalytic activity">
    <reaction evidence="10">
        <text>(glutathione)4[2Fe(III)-2S] cluster(in) + ATP + H2O = (glutathione)4[2Fe(III)-2S] cluster(out) + ADP + phosphate + H(+)</text>
        <dbReference type="Rhea" id="RHEA:67028"/>
        <dbReference type="ChEBI" id="CHEBI:15377"/>
        <dbReference type="ChEBI" id="CHEBI:15378"/>
        <dbReference type="ChEBI" id="CHEBI:30616"/>
        <dbReference type="ChEBI" id="CHEBI:43474"/>
        <dbReference type="ChEBI" id="CHEBI:167627"/>
        <dbReference type="ChEBI" id="CHEBI:456216"/>
    </reaction>
    <physiologicalReaction direction="left-to-right" evidence="10">
        <dbReference type="Rhea" id="RHEA:67029"/>
    </physiologicalReaction>
</comment>
<feature type="transmembrane region" description="Helical" evidence="11">
    <location>
        <begin position="198"/>
        <end position="225"/>
    </location>
</feature>
<dbReference type="InterPro" id="IPR027417">
    <property type="entry name" value="P-loop_NTPase"/>
</dbReference>
<feature type="domain" description="ABC transmembrane type-1" evidence="13">
    <location>
        <begin position="82"/>
        <end position="374"/>
    </location>
</feature>
<keyword evidence="5" id="KW-0067">ATP-binding</keyword>
<evidence type="ECO:0000256" key="10">
    <source>
        <dbReference type="ARBA" id="ARBA00048046"/>
    </source>
</evidence>
<dbReference type="CDD" id="cd18582">
    <property type="entry name" value="ABC_6TM_ATM1_ABCB7"/>
    <property type="match status" value="1"/>
</dbReference>
<dbReference type="SMART" id="SM00382">
    <property type="entry name" value="AAA"/>
    <property type="match status" value="1"/>
</dbReference>
<keyword evidence="3 11" id="KW-0812">Transmembrane</keyword>
<evidence type="ECO:0000259" key="12">
    <source>
        <dbReference type="PROSITE" id="PS50893"/>
    </source>
</evidence>
<organism evidence="14 15">
    <name type="scientific">Hydra vulgaris</name>
    <name type="common">Hydra</name>
    <name type="synonym">Hydra attenuata</name>
    <dbReference type="NCBI Taxonomy" id="6087"/>
    <lineage>
        <taxon>Eukaryota</taxon>
        <taxon>Metazoa</taxon>
        <taxon>Cnidaria</taxon>
        <taxon>Hydrozoa</taxon>
        <taxon>Hydroidolina</taxon>
        <taxon>Anthoathecata</taxon>
        <taxon>Aplanulata</taxon>
        <taxon>Hydridae</taxon>
        <taxon>Hydra</taxon>
    </lineage>
</organism>
<dbReference type="Pfam" id="PF00005">
    <property type="entry name" value="ABC_tran"/>
    <property type="match status" value="1"/>
</dbReference>
<evidence type="ECO:0000256" key="5">
    <source>
        <dbReference type="ARBA" id="ARBA00022840"/>
    </source>
</evidence>
<proteinExistence type="predicted"/>
<evidence type="ECO:0000256" key="3">
    <source>
        <dbReference type="ARBA" id="ARBA00022692"/>
    </source>
</evidence>
<dbReference type="InterPro" id="IPR039421">
    <property type="entry name" value="Type_1_exporter"/>
</dbReference>
<dbReference type="PROSITE" id="PS50929">
    <property type="entry name" value="ABC_TM1F"/>
    <property type="match status" value="1"/>
</dbReference>
<evidence type="ECO:0000256" key="11">
    <source>
        <dbReference type="SAM" id="Phobius"/>
    </source>
</evidence>
<dbReference type="RefSeq" id="XP_065653267.1">
    <property type="nucleotide sequence ID" value="XM_065797195.1"/>
</dbReference>
<dbReference type="InterPro" id="IPR003439">
    <property type="entry name" value="ABC_transporter-like_ATP-bd"/>
</dbReference>
<dbReference type="PANTHER" id="PTHR24221">
    <property type="entry name" value="ATP-BINDING CASSETTE SUB-FAMILY B"/>
    <property type="match status" value="1"/>
</dbReference>
<dbReference type="SUPFAM" id="SSF90123">
    <property type="entry name" value="ABC transporter transmembrane region"/>
    <property type="match status" value="1"/>
</dbReference>
<reference evidence="15" key="1">
    <citation type="submission" date="2025-08" db="UniProtKB">
        <authorList>
            <consortium name="RefSeq"/>
        </authorList>
    </citation>
    <scope>IDENTIFICATION</scope>
</reference>
<dbReference type="InterPro" id="IPR036640">
    <property type="entry name" value="ABC1_TM_sf"/>
</dbReference>
<dbReference type="PROSITE" id="PS00211">
    <property type="entry name" value="ABC_TRANSPORTER_1"/>
    <property type="match status" value="1"/>
</dbReference>
<evidence type="ECO:0000313" key="14">
    <source>
        <dbReference type="Proteomes" id="UP001652625"/>
    </source>
</evidence>
<keyword evidence="2" id="KW-0813">Transport</keyword>
<protein>
    <recommendedName>
        <fullName evidence="8">Iron-sulfur clusters transporter ABCB7, mitochondrial</fullName>
    </recommendedName>
    <alternativeName>
        <fullName evidence="9">ATP-binding cassette sub-family B member 7, mitochondrial</fullName>
    </alternativeName>
</protein>
<name>A0ABM4BVP9_HYDVU</name>
<keyword evidence="14" id="KW-1185">Reference proteome</keyword>
<dbReference type="Pfam" id="PF00664">
    <property type="entry name" value="ABC_membrane"/>
    <property type="match status" value="1"/>
</dbReference>
<feature type="transmembrane region" description="Helical" evidence="11">
    <location>
        <begin position="231"/>
        <end position="250"/>
    </location>
</feature>
<dbReference type="Gene3D" id="3.40.50.300">
    <property type="entry name" value="P-loop containing nucleotide triphosphate hydrolases"/>
    <property type="match status" value="1"/>
</dbReference>
<comment type="subcellular location">
    <subcellularLocation>
        <location evidence="1">Mitochondrion membrane</location>
        <topology evidence="1">Multi-pass membrane protein</topology>
    </subcellularLocation>
</comment>
<dbReference type="Proteomes" id="UP001652625">
    <property type="component" value="Chromosome 05"/>
</dbReference>
<dbReference type="SUPFAM" id="SSF52540">
    <property type="entry name" value="P-loop containing nucleoside triphosphate hydrolases"/>
    <property type="match status" value="1"/>
</dbReference>
<evidence type="ECO:0000256" key="9">
    <source>
        <dbReference type="ARBA" id="ARBA00042945"/>
    </source>
</evidence>
<keyword evidence="6 11" id="KW-1133">Transmembrane helix</keyword>
<dbReference type="PROSITE" id="PS50893">
    <property type="entry name" value="ABC_TRANSPORTER_2"/>
    <property type="match status" value="1"/>
</dbReference>
<keyword evidence="4" id="KW-0547">Nucleotide-binding</keyword>
<dbReference type="GeneID" id="136071808"/>
<dbReference type="InterPro" id="IPR011527">
    <property type="entry name" value="ABC1_TM_dom"/>
</dbReference>
<gene>
    <name evidence="15" type="primary">LOC136071808</name>
</gene>
<evidence type="ECO:0000256" key="4">
    <source>
        <dbReference type="ARBA" id="ARBA00022741"/>
    </source>
</evidence>